<comment type="cofactor">
    <cofactor evidence="1">
        <name>pyridoxal 5'-phosphate</name>
        <dbReference type="ChEBI" id="CHEBI:597326"/>
    </cofactor>
</comment>
<gene>
    <name evidence="5" type="ORF">ACFYKT_07220</name>
</gene>
<dbReference type="GO" id="GO:0008483">
    <property type="term" value="F:transaminase activity"/>
    <property type="evidence" value="ECO:0007669"/>
    <property type="project" value="UniProtKB-KW"/>
</dbReference>
<keyword evidence="2 5" id="KW-0032">Aminotransferase</keyword>
<dbReference type="RefSeq" id="WP_389217558.1">
    <property type="nucleotide sequence ID" value="NZ_JBIACJ010000003.1"/>
</dbReference>
<dbReference type="PANTHER" id="PTHR42832">
    <property type="entry name" value="AMINO ACID AMINOTRANSFERASE"/>
    <property type="match status" value="1"/>
</dbReference>
<sequence length="390" mass="43305">MNFKASTLVEQLPNHYFSSLHEKVAAYQRKGIDVINLANGHPDQPTSEEIVSTLKKAVADKENQGYPSFYGKKGIREAIATFYKREYEVELDPETEILVFQGSGVGITGIPQSILNPGDFLLATDPAYPAYKVAATLAKANYLAIPVHERDGFLPDYKAVPEEIAEKVKLLILNYPNNPTGALATPEFFKKSIAFAEKYQFPILHDFAYGAFGFDKQKPISLLQVPGGKEYGIETYSASKTFNMAGWRFGFAVGNASIIAAFKKFHSHSYSTVFGAIQDAAITALLGPQDNVKRLRELYETRRNTLVHALQNIGWDVPSPQGTFFAWFQVPTGFTSRTFAELLFNEAHIAVAPGEGFGEYGSSYIRISLANSEERLLEAVERMAKLKIFQ</sequence>
<dbReference type="InterPro" id="IPR015422">
    <property type="entry name" value="PyrdxlP-dep_Trfase_small"/>
</dbReference>
<dbReference type="Pfam" id="PF00155">
    <property type="entry name" value="Aminotran_1_2"/>
    <property type="match status" value="1"/>
</dbReference>
<evidence type="ECO:0000256" key="1">
    <source>
        <dbReference type="ARBA" id="ARBA00001933"/>
    </source>
</evidence>
<reference evidence="5 6" key="1">
    <citation type="submission" date="2024-08" db="EMBL/GenBank/DDBJ databases">
        <title>Two novel Cytobacillus novel species.</title>
        <authorList>
            <person name="Liu G."/>
        </authorList>
    </citation>
    <scope>NUCLEOTIDE SEQUENCE [LARGE SCALE GENOMIC DNA]</scope>
    <source>
        <strain evidence="5 6">FJAT-53684</strain>
    </source>
</reference>
<protein>
    <submittedName>
        <fullName evidence="5">Aminotransferase class I/II-fold pyridoxal phosphate-dependent enzyme</fullName>
    </submittedName>
</protein>
<evidence type="ECO:0000313" key="5">
    <source>
        <dbReference type="EMBL" id="MFE8696141.1"/>
    </source>
</evidence>
<proteinExistence type="predicted"/>
<evidence type="ECO:0000256" key="3">
    <source>
        <dbReference type="ARBA" id="ARBA00022679"/>
    </source>
</evidence>
<dbReference type="NCBIfam" id="NF005977">
    <property type="entry name" value="PRK08068.1"/>
    <property type="match status" value="1"/>
</dbReference>
<keyword evidence="3" id="KW-0808">Transferase</keyword>
<evidence type="ECO:0000259" key="4">
    <source>
        <dbReference type="Pfam" id="PF00155"/>
    </source>
</evidence>
<keyword evidence="6" id="KW-1185">Reference proteome</keyword>
<dbReference type="Gene3D" id="3.90.1150.10">
    <property type="entry name" value="Aspartate Aminotransferase, domain 1"/>
    <property type="match status" value="1"/>
</dbReference>
<accession>A0ABW6JWB9</accession>
<dbReference type="CDD" id="cd00609">
    <property type="entry name" value="AAT_like"/>
    <property type="match status" value="1"/>
</dbReference>
<dbReference type="PANTHER" id="PTHR42832:SF3">
    <property type="entry name" value="L-GLUTAMINE--4-(METHYLSULFANYL)-2-OXOBUTANOATE AMINOTRANSFERASE"/>
    <property type="match status" value="1"/>
</dbReference>
<dbReference type="InterPro" id="IPR015421">
    <property type="entry name" value="PyrdxlP-dep_Trfase_major"/>
</dbReference>
<dbReference type="Proteomes" id="UP001601058">
    <property type="component" value="Unassembled WGS sequence"/>
</dbReference>
<dbReference type="EMBL" id="JBIACJ010000003">
    <property type="protein sequence ID" value="MFE8696141.1"/>
    <property type="molecule type" value="Genomic_DNA"/>
</dbReference>
<organism evidence="5 6">
    <name type="scientific">Cytobacillus mangrovibacter</name>
    <dbReference type="NCBI Taxonomy" id="3299024"/>
    <lineage>
        <taxon>Bacteria</taxon>
        <taxon>Bacillati</taxon>
        <taxon>Bacillota</taxon>
        <taxon>Bacilli</taxon>
        <taxon>Bacillales</taxon>
        <taxon>Bacillaceae</taxon>
        <taxon>Cytobacillus</taxon>
    </lineage>
</organism>
<evidence type="ECO:0000313" key="6">
    <source>
        <dbReference type="Proteomes" id="UP001601058"/>
    </source>
</evidence>
<dbReference type="InterPro" id="IPR015424">
    <property type="entry name" value="PyrdxlP-dep_Trfase"/>
</dbReference>
<dbReference type="SUPFAM" id="SSF53383">
    <property type="entry name" value="PLP-dependent transferases"/>
    <property type="match status" value="1"/>
</dbReference>
<dbReference type="InterPro" id="IPR004839">
    <property type="entry name" value="Aminotransferase_I/II_large"/>
</dbReference>
<feature type="domain" description="Aminotransferase class I/classII large" evidence="4">
    <location>
        <begin position="33"/>
        <end position="382"/>
    </location>
</feature>
<comment type="caution">
    <text evidence="5">The sequence shown here is derived from an EMBL/GenBank/DDBJ whole genome shotgun (WGS) entry which is preliminary data.</text>
</comment>
<dbReference type="InterPro" id="IPR050881">
    <property type="entry name" value="LL-DAP_aminotransferase"/>
</dbReference>
<evidence type="ECO:0000256" key="2">
    <source>
        <dbReference type="ARBA" id="ARBA00022576"/>
    </source>
</evidence>
<dbReference type="Gene3D" id="3.40.640.10">
    <property type="entry name" value="Type I PLP-dependent aspartate aminotransferase-like (Major domain)"/>
    <property type="match status" value="1"/>
</dbReference>
<name>A0ABW6JWB9_9BACI</name>